<keyword evidence="3" id="KW-0418">Kinase</keyword>
<gene>
    <name evidence="3" type="ORF">BET03_07000</name>
</gene>
<dbReference type="InterPro" id="IPR027417">
    <property type="entry name" value="P-loop_NTPase"/>
</dbReference>
<dbReference type="CDD" id="cd17535">
    <property type="entry name" value="REC_NarL-like"/>
    <property type="match status" value="1"/>
</dbReference>
<dbReference type="SUPFAM" id="SSF52172">
    <property type="entry name" value="CheY-like"/>
    <property type="match status" value="1"/>
</dbReference>
<dbReference type="EMBL" id="MCIB01000040">
    <property type="protein sequence ID" value="RKD28778.1"/>
    <property type="molecule type" value="Genomic_DNA"/>
</dbReference>
<dbReference type="Gene3D" id="3.40.50.2300">
    <property type="match status" value="1"/>
</dbReference>
<dbReference type="SUPFAM" id="SSF52540">
    <property type="entry name" value="P-loop containing nucleoside triphosphate hydrolases"/>
    <property type="match status" value="1"/>
</dbReference>
<protein>
    <submittedName>
        <fullName evidence="3">Histidine kinase</fullName>
    </submittedName>
</protein>
<dbReference type="InterPro" id="IPR011006">
    <property type="entry name" value="CheY-like_superfamily"/>
</dbReference>
<sequence length="387" mass="43890">MEQKIKVLIVDDVEETRELMRTLFSFEPRIEIVGEASDGEEAIELTSKLRPDVVLMDINMPGLNGLKATEIISKKMPDVIVIVVSVQKEREYLKKAMLCGAKEYIVKPLDLNTTVKTIIDTYNLEQERRNYIDSSNPNKLVKKDPEIISVFSTKGGVGKTTIAVNTALSITRQTGEKVAIIDLDLQFGDVAIILDITPTKTIVDLIEEISDLNGEILNEYMLEYIPGLKILSAPIKPEYAEYINSSHIEKIIEVMKTEYQYIIIDTPTNFDEVTLTALDMSDKVLFVTNMDLVSIKNTKVGLEVMNSLNYSEEKVKLVVNKASQKFGIKYKDLEEAFENDIRAFIPDDKKTIITSINKGYPFMRYRKSNKICRSMKELSKKIVSGKY</sequence>
<dbReference type="GO" id="GO:0016301">
    <property type="term" value="F:kinase activity"/>
    <property type="evidence" value="ECO:0007669"/>
    <property type="project" value="UniProtKB-KW"/>
</dbReference>
<dbReference type="Gene3D" id="3.40.50.300">
    <property type="entry name" value="P-loop containing nucleotide triphosphate hydrolases"/>
    <property type="match status" value="1"/>
</dbReference>
<dbReference type="GO" id="GO:0005829">
    <property type="term" value="C:cytosol"/>
    <property type="evidence" value="ECO:0007669"/>
    <property type="project" value="TreeGrafter"/>
</dbReference>
<feature type="modified residue" description="4-aspartylphosphate" evidence="1">
    <location>
        <position position="57"/>
    </location>
</feature>
<dbReference type="GO" id="GO:0005524">
    <property type="term" value="F:ATP binding"/>
    <property type="evidence" value="ECO:0007669"/>
    <property type="project" value="TreeGrafter"/>
</dbReference>
<accession>A0A419SUB9</accession>
<evidence type="ECO:0000313" key="4">
    <source>
        <dbReference type="Proteomes" id="UP000284177"/>
    </source>
</evidence>
<dbReference type="GO" id="GO:0051782">
    <property type="term" value="P:negative regulation of cell division"/>
    <property type="evidence" value="ECO:0007669"/>
    <property type="project" value="TreeGrafter"/>
</dbReference>
<dbReference type="Pfam" id="PF00072">
    <property type="entry name" value="Response_reg"/>
    <property type="match status" value="1"/>
</dbReference>
<dbReference type="AlphaFoldDB" id="A0A419SUB9"/>
<name>A0A419SUB9_9FIRM</name>
<dbReference type="Pfam" id="PF13614">
    <property type="entry name" value="AAA_31"/>
    <property type="match status" value="1"/>
</dbReference>
<comment type="caution">
    <text evidence="3">The sequence shown here is derived from an EMBL/GenBank/DDBJ whole genome shotgun (WGS) entry which is preliminary data.</text>
</comment>
<reference evidence="3 4" key="1">
    <citation type="submission" date="2016-08" db="EMBL/GenBank/DDBJ databases">
        <title>Novel Firmicutes and Novel Genomes.</title>
        <authorList>
            <person name="Poppleton D.I."/>
            <person name="Gribaldo S."/>
        </authorList>
    </citation>
    <scope>NUCLEOTIDE SEQUENCE [LARGE SCALE GENOMIC DNA]</scope>
    <source>
        <strain evidence="3 4">CTT3</strain>
    </source>
</reference>
<dbReference type="GO" id="GO:0000160">
    <property type="term" value="P:phosphorelay signal transduction system"/>
    <property type="evidence" value="ECO:0007669"/>
    <property type="project" value="InterPro"/>
</dbReference>
<dbReference type="InterPro" id="IPR001789">
    <property type="entry name" value="Sig_transdc_resp-reg_receiver"/>
</dbReference>
<dbReference type="InterPro" id="IPR025669">
    <property type="entry name" value="AAA_dom"/>
</dbReference>
<dbReference type="InterPro" id="IPR058245">
    <property type="entry name" value="NreC/VraR/RcsB-like_REC"/>
</dbReference>
<dbReference type="PANTHER" id="PTHR43384">
    <property type="entry name" value="SEPTUM SITE-DETERMINING PROTEIN MIND HOMOLOG, CHLOROPLASTIC-RELATED"/>
    <property type="match status" value="1"/>
</dbReference>
<evidence type="ECO:0000256" key="1">
    <source>
        <dbReference type="PROSITE-ProRule" id="PRU00169"/>
    </source>
</evidence>
<keyword evidence="4" id="KW-1185">Reference proteome</keyword>
<keyword evidence="1" id="KW-0597">Phosphoprotein</keyword>
<dbReference type="RefSeq" id="WP_120170746.1">
    <property type="nucleotide sequence ID" value="NZ_MCIB01000040.1"/>
</dbReference>
<dbReference type="Proteomes" id="UP000284177">
    <property type="component" value="Unassembled WGS sequence"/>
</dbReference>
<evidence type="ECO:0000313" key="3">
    <source>
        <dbReference type="EMBL" id="RKD28778.1"/>
    </source>
</evidence>
<proteinExistence type="predicted"/>
<dbReference type="OrthoDB" id="9794577at2"/>
<keyword evidence="3" id="KW-0808">Transferase</keyword>
<dbReference type="PROSITE" id="PS50110">
    <property type="entry name" value="RESPONSE_REGULATORY"/>
    <property type="match status" value="1"/>
</dbReference>
<evidence type="ECO:0000259" key="2">
    <source>
        <dbReference type="PROSITE" id="PS50110"/>
    </source>
</evidence>
<dbReference type="SMART" id="SM00448">
    <property type="entry name" value="REC"/>
    <property type="match status" value="1"/>
</dbReference>
<dbReference type="InterPro" id="IPR050625">
    <property type="entry name" value="ParA/MinD_ATPase"/>
</dbReference>
<organism evidence="3 4">
    <name type="scientific">Thermohalobacter berrensis</name>
    <dbReference type="NCBI Taxonomy" id="99594"/>
    <lineage>
        <taxon>Bacteria</taxon>
        <taxon>Bacillati</taxon>
        <taxon>Bacillota</taxon>
        <taxon>Tissierellia</taxon>
        <taxon>Tissierellales</taxon>
        <taxon>Thermohalobacteraceae</taxon>
        <taxon>Thermohalobacter</taxon>
    </lineage>
</organism>
<dbReference type="GO" id="GO:0009898">
    <property type="term" value="C:cytoplasmic side of plasma membrane"/>
    <property type="evidence" value="ECO:0007669"/>
    <property type="project" value="TreeGrafter"/>
</dbReference>
<dbReference type="GO" id="GO:0016887">
    <property type="term" value="F:ATP hydrolysis activity"/>
    <property type="evidence" value="ECO:0007669"/>
    <property type="project" value="TreeGrafter"/>
</dbReference>
<dbReference type="PANTHER" id="PTHR43384:SF13">
    <property type="entry name" value="SLR0110 PROTEIN"/>
    <property type="match status" value="1"/>
</dbReference>
<feature type="domain" description="Response regulatory" evidence="2">
    <location>
        <begin position="6"/>
        <end position="122"/>
    </location>
</feature>